<dbReference type="InterPro" id="IPR001387">
    <property type="entry name" value="Cro/C1-type_HTH"/>
</dbReference>
<dbReference type="CDD" id="cd00093">
    <property type="entry name" value="HTH_XRE"/>
    <property type="match status" value="1"/>
</dbReference>
<evidence type="ECO:0000313" key="7">
    <source>
        <dbReference type="Proteomes" id="UP000483142"/>
    </source>
</evidence>
<accession>A0A6G0GK01</accession>
<sequence length="91" mass="9898">MALRIKEVIKEQGTTVQELADKMGISRVGLSQHINGNPSVEVLERIASALNVQVSDLFEKSSDEVIGAVRIGDSTHVINSKDDIKKLAENL</sequence>
<dbReference type="Proteomes" id="UP000468344">
    <property type="component" value="Unassembled WGS sequence"/>
</dbReference>
<evidence type="ECO:0000313" key="2">
    <source>
        <dbReference type="EMBL" id="KAB3863390.1"/>
    </source>
</evidence>
<dbReference type="AlphaFoldDB" id="A0A6G0GK01"/>
<protein>
    <submittedName>
        <fullName evidence="3">Helix-turn-helix transcriptional regulator</fullName>
    </submittedName>
</protein>
<proteinExistence type="predicted"/>
<name>A0A6G0GK01_PHOVU</name>
<dbReference type="EMBL" id="WCXA01000012">
    <property type="protein sequence ID" value="KAB3863390.1"/>
    <property type="molecule type" value="Genomic_DNA"/>
</dbReference>
<dbReference type="RefSeq" id="WP_129640667.1">
    <property type="nucleotide sequence ID" value="NZ_JADMQI010000047.1"/>
</dbReference>
<dbReference type="SUPFAM" id="SSF47413">
    <property type="entry name" value="lambda repressor-like DNA-binding domains"/>
    <property type="match status" value="1"/>
</dbReference>
<dbReference type="InterPro" id="IPR010982">
    <property type="entry name" value="Lambda_DNA-bd_dom_sf"/>
</dbReference>
<dbReference type="EMBL" id="WDBY01000043">
    <property type="protein sequence ID" value="KAB6473658.1"/>
    <property type="molecule type" value="Genomic_DNA"/>
</dbReference>
<dbReference type="PROSITE" id="PS50943">
    <property type="entry name" value="HTH_CROC1"/>
    <property type="match status" value="1"/>
</dbReference>
<gene>
    <name evidence="2" type="ORF">GAS37_07505</name>
    <name evidence="4" type="ORF">GAZ06_17595</name>
    <name evidence="3" type="ORF">GAZ09_17600</name>
</gene>
<evidence type="ECO:0000313" key="3">
    <source>
        <dbReference type="EMBL" id="KAB6448770.1"/>
    </source>
</evidence>
<evidence type="ECO:0000313" key="6">
    <source>
        <dbReference type="Proteomes" id="UP000470332"/>
    </source>
</evidence>
<dbReference type="GO" id="GO:0003677">
    <property type="term" value="F:DNA binding"/>
    <property type="evidence" value="ECO:0007669"/>
    <property type="project" value="InterPro"/>
</dbReference>
<comment type="caution">
    <text evidence="3">The sequence shown here is derived from an EMBL/GenBank/DDBJ whole genome shotgun (WGS) entry which is preliminary data.</text>
</comment>
<dbReference type="Pfam" id="PF01381">
    <property type="entry name" value="HTH_3"/>
    <property type="match status" value="1"/>
</dbReference>
<organism evidence="3 7">
    <name type="scientific">Phocaeicola vulgatus</name>
    <name type="common">Bacteroides vulgatus</name>
    <dbReference type="NCBI Taxonomy" id="821"/>
    <lineage>
        <taxon>Bacteria</taxon>
        <taxon>Pseudomonadati</taxon>
        <taxon>Bacteroidota</taxon>
        <taxon>Bacteroidia</taxon>
        <taxon>Bacteroidales</taxon>
        <taxon>Bacteroidaceae</taxon>
        <taxon>Phocaeicola</taxon>
    </lineage>
</organism>
<dbReference type="EMBL" id="WDBZ01000043">
    <property type="protein sequence ID" value="KAB6448770.1"/>
    <property type="molecule type" value="Genomic_DNA"/>
</dbReference>
<reference evidence="5 6" key="1">
    <citation type="journal article" date="2019" name="Nat. Med.">
        <title>A library of human gut bacterial isolates paired with longitudinal multiomics data enables mechanistic microbiome research.</title>
        <authorList>
            <person name="Poyet M."/>
            <person name="Groussin M."/>
            <person name="Gibbons S.M."/>
            <person name="Avila-Pacheco J."/>
            <person name="Jiang X."/>
            <person name="Kearney S.M."/>
            <person name="Perrotta A.R."/>
            <person name="Berdy B."/>
            <person name="Zhao S."/>
            <person name="Lieberman T.D."/>
            <person name="Swanson P.K."/>
            <person name="Smith M."/>
            <person name="Roesemann S."/>
            <person name="Alexander J.E."/>
            <person name="Rich S.A."/>
            <person name="Livny J."/>
            <person name="Vlamakis H."/>
            <person name="Clish C."/>
            <person name="Bullock K."/>
            <person name="Deik A."/>
            <person name="Scott J."/>
            <person name="Pierce K.A."/>
            <person name="Xavier R.J."/>
            <person name="Alm E.J."/>
        </authorList>
    </citation>
    <scope>NUCLEOTIDE SEQUENCE [LARGE SCALE GENOMIC DNA]</scope>
    <source>
        <strain evidence="4 5">BIOML-A140</strain>
        <strain evidence="3 7">BIOML-A141</strain>
        <strain evidence="2 6">BIOML-A9</strain>
    </source>
</reference>
<dbReference type="SMART" id="SM00530">
    <property type="entry name" value="HTH_XRE"/>
    <property type="match status" value="1"/>
</dbReference>
<evidence type="ECO:0000313" key="5">
    <source>
        <dbReference type="Proteomes" id="UP000468344"/>
    </source>
</evidence>
<evidence type="ECO:0000313" key="4">
    <source>
        <dbReference type="EMBL" id="KAB6473658.1"/>
    </source>
</evidence>
<dbReference type="Proteomes" id="UP000483142">
    <property type="component" value="Unassembled WGS sequence"/>
</dbReference>
<dbReference type="Gene3D" id="1.10.260.40">
    <property type="entry name" value="lambda repressor-like DNA-binding domains"/>
    <property type="match status" value="1"/>
</dbReference>
<evidence type="ECO:0000259" key="1">
    <source>
        <dbReference type="PROSITE" id="PS50943"/>
    </source>
</evidence>
<dbReference type="Proteomes" id="UP000470332">
    <property type="component" value="Unassembled WGS sequence"/>
</dbReference>
<feature type="domain" description="HTH cro/C1-type" evidence="1">
    <location>
        <begin position="5"/>
        <end position="57"/>
    </location>
</feature>